<dbReference type="Proteomes" id="UP001152308">
    <property type="component" value="Unassembled WGS sequence"/>
</dbReference>
<dbReference type="AlphaFoldDB" id="A0AAX3T3E8"/>
<organism evidence="2 4">
    <name type="scientific">Gordonia hongkongensis</name>
    <dbReference type="NCBI Taxonomy" id="1701090"/>
    <lineage>
        <taxon>Bacteria</taxon>
        <taxon>Bacillati</taxon>
        <taxon>Actinomycetota</taxon>
        <taxon>Actinomycetes</taxon>
        <taxon>Mycobacteriales</taxon>
        <taxon>Gordoniaceae</taxon>
        <taxon>Gordonia</taxon>
    </lineage>
</organism>
<dbReference type="InterPro" id="IPR024997">
    <property type="entry name" value="DUF3892"/>
</dbReference>
<dbReference type="Pfam" id="PF13031">
    <property type="entry name" value="DUF3892"/>
    <property type="match status" value="1"/>
</dbReference>
<reference evidence="1" key="2">
    <citation type="submission" date="2022-01" db="EMBL/GenBank/DDBJ databases">
        <authorList>
            <person name="Sanchez-Suarez J."/>
            <person name="Villamil L."/>
            <person name="Diaz L.E."/>
        </authorList>
    </citation>
    <scope>NUCLEOTIDE SEQUENCE</scope>
    <source>
        <strain evidence="1">EUFUS-Z928</strain>
    </source>
</reference>
<name>A0AAX3T3E8_9ACTN</name>
<accession>A0AAX3T3E8</accession>
<dbReference type="Proteomes" id="UP001213504">
    <property type="component" value="Chromosome"/>
</dbReference>
<reference evidence="1" key="1">
    <citation type="journal article" date="2022" name="Data Brief">
        <title>Draft genome sequence data of Gordonia hongkongensis strain EUFUS-Z928 isolated from the octocoral Eunicea fusca.</title>
        <authorList>
            <person name="Sanchez-Suarez J."/>
            <person name="Diaz L."/>
            <person name="Melo-Bolivar J."/>
            <person name="Villamil L."/>
        </authorList>
    </citation>
    <scope>NUCLEOTIDE SEQUENCE</scope>
    <source>
        <strain evidence="1">EUFUS-Z928</strain>
    </source>
</reference>
<sequence>MAIRLTAVRLAGGYEHQHITHLWWTNPSTGESGSSSKATLVDWIENDGKAYVEEDGHRVNVGVVKPSSGSKYLRTYADGVWTNNLLSLPRR</sequence>
<reference evidence="2" key="3">
    <citation type="submission" date="2023-04" db="EMBL/GenBank/DDBJ databases">
        <title>Complete genome sequence of a phthalic acid esters degrading bacterial strain.</title>
        <authorList>
            <person name="Weng L."/>
            <person name="Jia Y."/>
            <person name="Ren L."/>
        </authorList>
    </citation>
    <scope>NUCLEOTIDE SEQUENCE</scope>
    <source>
        <strain evidence="2">RL-LY01</strain>
    </source>
</reference>
<evidence type="ECO:0000313" key="2">
    <source>
        <dbReference type="EMBL" id="WFP23672.1"/>
    </source>
</evidence>
<dbReference type="EMBL" id="JAKJLQ010000007">
    <property type="protein sequence ID" value="MDF6101592.1"/>
    <property type="molecule type" value="Genomic_DNA"/>
</dbReference>
<proteinExistence type="predicted"/>
<protein>
    <submittedName>
        <fullName evidence="2">DUF3892 domain-containing protein</fullName>
    </submittedName>
</protein>
<keyword evidence="3" id="KW-1185">Reference proteome</keyword>
<dbReference type="EMBL" id="CP121270">
    <property type="protein sequence ID" value="WFP23672.1"/>
    <property type="molecule type" value="Genomic_DNA"/>
</dbReference>
<gene>
    <name evidence="1" type="ORF">L2299_11045</name>
    <name evidence="2" type="ORF">P9A14_16110</name>
</gene>
<evidence type="ECO:0000313" key="4">
    <source>
        <dbReference type="Proteomes" id="UP001213504"/>
    </source>
</evidence>
<evidence type="ECO:0000313" key="1">
    <source>
        <dbReference type="EMBL" id="MDF6101592.1"/>
    </source>
</evidence>
<dbReference type="RefSeq" id="WP_078112943.1">
    <property type="nucleotide sequence ID" value="NZ_CP121270.1"/>
</dbReference>
<evidence type="ECO:0000313" key="3">
    <source>
        <dbReference type="Proteomes" id="UP001152308"/>
    </source>
</evidence>